<organism evidence="1 2">
    <name type="scientific">Parashewanella curva</name>
    <dbReference type="NCBI Taxonomy" id="2338552"/>
    <lineage>
        <taxon>Bacteria</taxon>
        <taxon>Pseudomonadati</taxon>
        <taxon>Pseudomonadota</taxon>
        <taxon>Gammaproteobacteria</taxon>
        <taxon>Alteromonadales</taxon>
        <taxon>Shewanellaceae</taxon>
        <taxon>Parashewanella</taxon>
    </lineage>
</organism>
<name>A0A3L8PYW8_9GAMM</name>
<accession>A0A3L8PYW8</accession>
<comment type="caution">
    <text evidence="1">The sequence shown here is derived from an EMBL/GenBank/DDBJ whole genome shotgun (WGS) entry which is preliminary data.</text>
</comment>
<proteinExistence type="predicted"/>
<dbReference type="Proteomes" id="UP000281474">
    <property type="component" value="Unassembled WGS sequence"/>
</dbReference>
<gene>
    <name evidence="1" type="ORF">D5018_10465</name>
</gene>
<dbReference type="NCBIfam" id="TIGR02497">
    <property type="entry name" value="yscI_hrpB_dom"/>
    <property type="match status" value="1"/>
</dbReference>
<keyword evidence="2" id="KW-1185">Reference proteome</keyword>
<evidence type="ECO:0000313" key="1">
    <source>
        <dbReference type="EMBL" id="RLV59783.1"/>
    </source>
</evidence>
<sequence length="119" mass="12991">MPNLETIRQLAEINRNKQLTKDEPEANQQLAAKFQELLNLGAGDLDKAAKLEATGNDNELIKKLGNPDFNNNNKLGHSMSPLAALEGQRHITKAVIEVDLFAKIAGSLSQSINKLASMQ</sequence>
<dbReference type="OrthoDB" id="6267296at2"/>
<dbReference type="InterPro" id="IPR012670">
    <property type="entry name" value="T3SS_YscI/HrpB"/>
</dbReference>
<evidence type="ECO:0000313" key="2">
    <source>
        <dbReference type="Proteomes" id="UP000281474"/>
    </source>
</evidence>
<protein>
    <submittedName>
        <fullName evidence="1">EscI/YscI/HrpB family type III secretion system inner rod protein</fullName>
    </submittedName>
</protein>
<reference evidence="1 2" key="1">
    <citation type="submission" date="2018-09" db="EMBL/GenBank/DDBJ databases">
        <title>Phylogeny of the Shewanellaceae, and recommendation for two new genera, Pseudoshewanella and Parashewanella.</title>
        <authorList>
            <person name="Wang G."/>
        </authorList>
    </citation>
    <scope>NUCLEOTIDE SEQUENCE [LARGE SCALE GENOMIC DNA]</scope>
    <source>
        <strain evidence="1 2">C51</strain>
    </source>
</reference>
<dbReference type="RefSeq" id="WP_121838952.1">
    <property type="nucleotide sequence ID" value="NZ_ML014776.1"/>
</dbReference>
<dbReference type="AlphaFoldDB" id="A0A3L8PYW8"/>
<dbReference type="Pfam" id="PF17001">
    <property type="entry name" value="T3SS_basalb_I"/>
    <property type="match status" value="1"/>
</dbReference>
<dbReference type="EMBL" id="QZEI01000027">
    <property type="protein sequence ID" value="RLV59783.1"/>
    <property type="molecule type" value="Genomic_DNA"/>
</dbReference>
<dbReference type="GO" id="GO:0030254">
    <property type="term" value="P:protein secretion by the type III secretion system"/>
    <property type="evidence" value="ECO:0007669"/>
    <property type="project" value="InterPro"/>
</dbReference>